<accession>A0A1M7UGN2</accession>
<proteinExistence type="predicted"/>
<feature type="region of interest" description="Disordered" evidence="1">
    <location>
        <begin position="280"/>
        <end position="302"/>
    </location>
</feature>
<dbReference type="CDD" id="cd03408">
    <property type="entry name" value="SPFH_like_u1"/>
    <property type="match status" value="1"/>
</dbReference>
<feature type="compositionally biased region" description="Polar residues" evidence="1">
    <location>
        <begin position="280"/>
        <end position="290"/>
    </location>
</feature>
<reference evidence="5" key="1">
    <citation type="submission" date="2016-12" db="EMBL/GenBank/DDBJ databases">
        <authorList>
            <person name="Varghese N."/>
            <person name="Submissions S."/>
        </authorList>
    </citation>
    <scope>NUCLEOTIDE SEQUENCE [LARGE SCALE GENOMIC DNA]</scope>
    <source>
        <strain evidence="5">DSM 11544</strain>
    </source>
</reference>
<organism evidence="4 5">
    <name type="scientific">Desulfitobacterium chlororespirans DSM 11544</name>
    <dbReference type="NCBI Taxonomy" id="1121395"/>
    <lineage>
        <taxon>Bacteria</taxon>
        <taxon>Bacillati</taxon>
        <taxon>Bacillota</taxon>
        <taxon>Clostridia</taxon>
        <taxon>Eubacteriales</taxon>
        <taxon>Desulfitobacteriaceae</taxon>
        <taxon>Desulfitobacterium</taxon>
    </lineage>
</organism>
<name>A0A1M7UGN2_9FIRM</name>
<dbReference type="SUPFAM" id="SSF117892">
    <property type="entry name" value="Band 7/SPFH domain"/>
    <property type="match status" value="1"/>
</dbReference>
<dbReference type="Gene3D" id="3.30.479.30">
    <property type="entry name" value="Band 7 domain"/>
    <property type="match status" value="1"/>
</dbReference>
<keyword evidence="4" id="KW-0645">Protease</keyword>
<keyword evidence="5" id="KW-1185">Reference proteome</keyword>
<dbReference type="GO" id="GO:0008233">
    <property type="term" value="F:peptidase activity"/>
    <property type="evidence" value="ECO:0007669"/>
    <property type="project" value="UniProtKB-KW"/>
</dbReference>
<dbReference type="Proteomes" id="UP000184010">
    <property type="component" value="Unassembled WGS sequence"/>
</dbReference>
<dbReference type="GO" id="GO:0006508">
    <property type="term" value="P:proteolysis"/>
    <property type="evidence" value="ECO:0007669"/>
    <property type="project" value="UniProtKB-KW"/>
</dbReference>
<dbReference type="EMBL" id="FRDN01000012">
    <property type="protein sequence ID" value="SHN82152.1"/>
    <property type="molecule type" value="Genomic_DNA"/>
</dbReference>
<evidence type="ECO:0000259" key="2">
    <source>
        <dbReference type="Pfam" id="PF13248"/>
    </source>
</evidence>
<gene>
    <name evidence="4" type="ORF">SAMN02745215_03752</name>
</gene>
<dbReference type="STRING" id="1121395.SAMN02745215_03752"/>
<keyword evidence="4" id="KW-0378">Hydrolase</keyword>
<dbReference type="AlphaFoldDB" id="A0A1M7UGN2"/>
<dbReference type="InterPro" id="IPR036013">
    <property type="entry name" value="Band_7/SPFH_dom_sf"/>
</dbReference>
<evidence type="ECO:0000259" key="3">
    <source>
        <dbReference type="Pfam" id="PF13421"/>
    </source>
</evidence>
<dbReference type="PANTHER" id="PTHR37826:SF2">
    <property type="entry name" value="ZINC-RIBBON DOMAIN-CONTAINING PROTEIN"/>
    <property type="match status" value="1"/>
</dbReference>
<feature type="domain" description="SPFH" evidence="3">
    <location>
        <begin position="26"/>
        <end position="230"/>
    </location>
</feature>
<protein>
    <submittedName>
        <fullName evidence="4">Membrane protease subunit, stomatin/prohibitin family, contains C-terminal Zn-ribbon domain</fullName>
    </submittedName>
</protein>
<feature type="domain" description="Putative zinc-ribbon" evidence="2">
    <location>
        <begin position="309"/>
        <end position="329"/>
    </location>
</feature>
<dbReference type="PANTHER" id="PTHR37826">
    <property type="entry name" value="FLOTILLIN BAND_7_5 DOMAIN PROTEIN"/>
    <property type="match status" value="1"/>
</dbReference>
<sequence length="330" mass="36592">MGFFSGQFSNVVEWEEFREDMIFWKWHNREIKRGSKLIIRPGQDAIFLFNGRIEGIFKDEGDYDIESQIIPFLSTLQGFKFGFNSGMRAEVLFVNTKEFMAKWGTKSAINIPTPQLPGGIPIRANGTFTFKVNDYVKLIDRIAGVKDSFLVEDVRLRIMAVLDQLLMKWIVQEGRDMFNLQSNSFAIADGLKTDLDMQIYDLGITVSQLTIMSFTYPEEIQQMIAKAASHTMIGDMGRYQQVSVLDGIAGGKGQGGSAAADMAGMAIGMQMANEMIKGMNSPQKEQTQGRGSHAPQGGSEPGLIKPNFCPNCGQKTEGANFCSNCGQKLV</sequence>
<dbReference type="Pfam" id="PF13248">
    <property type="entry name" value="Zn_ribbon_3"/>
    <property type="match status" value="1"/>
</dbReference>
<evidence type="ECO:0000256" key="1">
    <source>
        <dbReference type="SAM" id="MobiDB-lite"/>
    </source>
</evidence>
<dbReference type="InterPro" id="IPR033880">
    <property type="entry name" value="SPFH_YdjI"/>
</dbReference>
<evidence type="ECO:0000313" key="4">
    <source>
        <dbReference type="EMBL" id="SHN82152.1"/>
    </source>
</evidence>
<dbReference type="InterPro" id="IPR059113">
    <property type="entry name" value="Znf_ribbon"/>
</dbReference>
<evidence type="ECO:0000313" key="5">
    <source>
        <dbReference type="Proteomes" id="UP000184010"/>
    </source>
</evidence>
<dbReference type="RefSeq" id="WP_072773991.1">
    <property type="nucleotide sequence ID" value="NZ_FRDN01000012.1"/>
</dbReference>
<dbReference type="Pfam" id="PF13421">
    <property type="entry name" value="Band_7_1"/>
    <property type="match status" value="1"/>
</dbReference>